<evidence type="ECO:0000313" key="3">
    <source>
        <dbReference type="Proteomes" id="UP000660262"/>
    </source>
</evidence>
<dbReference type="AlphaFoldDB" id="A0A830H9J2"/>
<organism evidence="2 3">
    <name type="scientific">Pycnococcus provasolii</name>
    <dbReference type="NCBI Taxonomy" id="41880"/>
    <lineage>
        <taxon>Eukaryota</taxon>
        <taxon>Viridiplantae</taxon>
        <taxon>Chlorophyta</taxon>
        <taxon>Pseudoscourfieldiophyceae</taxon>
        <taxon>Pseudoscourfieldiales</taxon>
        <taxon>Pycnococcaceae</taxon>
        <taxon>Pycnococcus</taxon>
    </lineage>
</organism>
<name>A0A830H9J2_9CHLO</name>
<evidence type="ECO:0000256" key="1">
    <source>
        <dbReference type="SAM" id="SignalP"/>
    </source>
</evidence>
<dbReference type="EMBL" id="BNJQ01000003">
    <property type="protein sequence ID" value="GHP02271.1"/>
    <property type="molecule type" value="Genomic_DNA"/>
</dbReference>
<feature type="signal peptide" evidence="1">
    <location>
        <begin position="1"/>
        <end position="26"/>
    </location>
</feature>
<dbReference type="InterPro" id="IPR011001">
    <property type="entry name" value="Saposin-like"/>
</dbReference>
<keyword evidence="3" id="KW-1185">Reference proteome</keyword>
<feature type="chain" id="PRO_5032835776" description="Saposin B-type domain-containing protein" evidence="1">
    <location>
        <begin position="27"/>
        <end position="167"/>
    </location>
</feature>
<comment type="caution">
    <text evidence="2">The sequence shown here is derived from an EMBL/GenBank/DDBJ whole genome shotgun (WGS) entry which is preliminary data.</text>
</comment>
<dbReference type="SUPFAM" id="SSF47862">
    <property type="entry name" value="Saposin"/>
    <property type="match status" value="1"/>
</dbReference>
<protein>
    <recommendedName>
        <fullName evidence="4">Saposin B-type domain-containing protein</fullName>
    </recommendedName>
</protein>
<accession>A0A830H9J2</accession>
<dbReference type="Proteomes" id="UP000660262">
    <property type="component" value="Unassembled WGS sequence"/>
</dbReference>
<evidence type="ECO:0000313" key="2">
    <source>
        <dbReference type="EMBL" id="GHP02271.1"/>
    </source>
</evidence>
<evidence type="ECO:0008006" key="4">
    <source>
        <dbReference type="Google" id="ProtNLM"/>
    </source>
</evidence>
<dbReference type="Gene3D" id="1.10.225.10">
    <property type="entry name" value="Saposin-like"/>
    <property type="match status" value="1"/>
</dbReference>
<keyword evidence="1" id="KW-0732">Signal</keyword>
<proteinExistence type="predicted"/>
<sequence length="167" mass="17710">MFTAASAAAVLLCGLLALLQATGTNAGHPNLVMGDDLNKPAEITPELLCVSCHAVFDVVQGKLKGKRRSESTVDEAMEGICKDTNFRVYKFIPPTMAQGCTALIEKHGDDVEAGLADDSKDVGGVCGGICGDIKYESPLDAAEASLSQKKKLKKKKKKKSAEKKIEL</sequence>
<gene>
    <name evidence="2" type="ORF">PPROV_000102800</name>
</gene>
<reference evidence="2" key="1">
    <citation type="submission" date="2020-10" db="EMBL/GenBank/DDBJ databases">
        <title>Unveiling of a novel bifunctional photoreceptor, Dualchrome1, isolated from a cosmopolitan green alga.</title>
        <authorList>
            <person name="Suzuki S."/>
            <person name="Kawachi M."/>
        </authorList>
    </citation>
    <scope>NUCLEOTIDE SEQUENCE</scope>
    <source>
        <strain evidence="2">NIES 2893</strain>
    </source>
</reference>